<organism evidence="2 3">
    <name type="scientific">Longimycelium tulufanense</name>
    <dbReference type="NCBI Taxonomy" id="907463"/>
    <lineage>
        <taxon>Bacteria</taxon>
        <taxon>Bacillati</taxon>
        <taxon>Actinomycetota</taxon>
        <taxon>Actinomycetes</taxon>
        <taxon>Pseudonocardiales</taxon>
        <taxon>Pseudonocardiaceae</taxon>
        <taxon>Longimycelium</taxon>
    </lineage>
</organism>
<dbReference type="Proteomes" id="UP000637578">
    <property type="component" value="Unassembled WGS sequence"/>
</dbReference>
<keyword evidence="3" id="KW-1185">Reference proteome</keyword>
<reference evidence="2" key="2">
    <citation type="submission" date="2020-09" db="EMBL/GenBank/DDBJ databases">
        <authorList>
            <person name="Sun Q."/>
            <person name="Zhou Y."/>
        </authorList>
    </citation>
    <scope>NUCLEOTIDE SEQUENCE</scope>
    <source>
        <strain evidence="2">CGMCC 4.5737</strain>
    </source>
</reference>
<feature type="region of interest" description="Disordered" evidence="1">
    <location>
        <begin position="84"/>
        <end position="105"/>
    </location>
</feature>
<gene>
    <name evidence="2" type="ORF">GCM10012275_34900</name>
</gene>
<reference evidence="2" key="1">
    <citation type="journal article" date="2014" name="Int. J. Syst. Evol. Microbiol.">
        <title>Complete genome sequence of Corynebacterium casei LMG S-19264T (=DSM 44701T), isolated from a smear-ripened cheese.</title>
        <authorList>
            <consortium name="US DOE Joint Genome Institute (JGI-PGF)"/>
            <person name="Walter F."/>
            <person name="Albersmeier A."/>
            <person name="Kalinowski J."/>
            <person name="Ruckert C."/>
        </authorList>
    </citation>
    <scope>NUCLEOTIDE SEQUENCE</scope>
    <source>
        <strain evidence="2">CGMCC 4.5737</strain>
    </source>
</reference>
<comment type="caution">
    <text evidence="2">The sequence shown here is derived from an EMBL/GenBank/DDBJ whole genome shotgun (WGS) entry which is preliminary data.</text>
</comment>
<accession>A0A8J3CFY2</accession>
<dbReference type="EMBL" id="BMMK01000015">
    <property type="protein sequence ID" value="GGM60877.1"/>
    <property type="molecule type" value="Genomic_DNA"/>
</dbReference>
<sequence>MQRWDAEAELDLAEEREQPTSRLFAISRDMATWPDHLQLEHQGGYVHLDLDQLTVVQDTELEPAVPRPLILDPPTQVWFRSKVNQRRHGAEDHAPRPIAAGPELRTDVALPEHGQSLGSPLHEPSAPHELIHRYRDVETRHVFQQHV</sequence>
<protein>
    <submittedName>
        <fullName evidence="2">Uncharacterized protein</fullName>
    </submittedName>
</protein>
<evidence type="ECO:0000256" key="1">
    <source>
        <dbReference type="SAM" id="MobiDB-lite"/>
    </source>
</evidence>
<evidence type="ECO:0000313" key="2">
    <source>
        <dbReference type="EMBL" id="GGM60877.1"/>
    </source>
</evidence>
<dbReference type="AlphaFoldDB" id="A0A8J3CFY2"/>
<proteinExistence type="predicted"/>
<name>A0A8J3CFY2_9PSEU</name>
<evidence type="ECO:0000313" key="3">
    <source>
        <dbReference type="Proteomes" id="UP000637578"/>
    </source>
</evidence>